<keyword evidence="1" id="KW-1133">Transmembrane helix</keyword>
<gene>
    <name evidence="2" type="ORF">AWC17_12905</name>
</gene>
<evidence type="ECO:0000313" key="3">
    <source>
        <dbReference type="Proteomes" id="UP000193781"/>
    </source>
</evidence>
<dbReference type="STRING" id="244292.ABW17_01055"/>
<dbReference type="AlphaFoldDB" id="A0A0F5MV10"/>
<dbReference type="RefSeq" id="WP_046187287.1">
    <property type="nucleotide sequence ID" value="NZ_JACKSS010000105.1"/>
</dbReference>
<accession>A0A0F5MV10</accession>
<keyword evidence="1" id="KW-0472">Membrane</keyword>
<comment type="caution">
    <text evidence="2">The sequence shown here is derived from an EMBL/GenBank/DDBJ whole genome shotgun (WGS) entry which is preliminary data.</text>
</comment>
<evidence type="ECO:0000313" key="2">
    <source>
        <dbReference type="EMBL" id="ORW17298.1"/>
    </source>
</evidence>
<reference evidence="2 3" key="1">
    <citation type="submission" date="2016-01" db="EMBL/GenBank/DDBJ databases">
        <title>The new phylogeny of the genus Mycobacterium.</title>
        <authorList>
            <person name="Tarcisio F."/>
            <person name="Conor M."/>
            <person name="Antonella G."/>
            <person name="Elisabetta G."/>
            <person name="Giulia F.S."/>
            <person name="Sara T."/>
            <person name="Anna F."/>
            <person name="Clotilde B."/>
            <person name="Roberto B."/>
            <person name="Veronica D.S."/>
            <person name="Fabio R."/>
            <person name="Monica P."/>
            <person name="Olivier J."/>
            <person name="Enrico T."/>
            <person name="Nicola S."/>
        </authorList>
    </citation>
    <scope>NUCLEOTIDE SEQUENCE [LARGE SCALE GENOMIC DNA]</scope>
    <source>
        <strain evidence="2 3">DSM 44803</strain>
    </source>
</reference>
<evidence type="ECO:0000256" key="1">
    <source>
        <dbReference type="SAM" id="Phobius"/>
    </source>
</evidence>
<feature type="transmembrane region" description="Helical" evidence="1">
    <location>
        <begin position="19"/>
        <end position="48"/>
    </location>
</feature>
<protein>
    <recommendedName>
        <fullName evidence="4">DUF4190 domain-containing protein</fullName>
    </recommendedName>
</protein>
<keyword evidence="3" id="KW-1185">Reference proteome</keyword>
<evidence type="ECO:0008006" key="4">
    <source>
        <dbReference type="Google" id="ProtNLM"/>
    </source>
</evidence>
<dbReference type="OrthoDB" id="4730368at2"/>
<feature type="transmembrane region" description="Helical" evidence="1">
    <location>
        <begin position="60"/>
        <end position="78"/>
    </location>
</feature>
<sequence length="91" mass="9687">MIICQPAQLAAPARPVNPWAIAAFALSLVSWCGLPIPILSGALASVALRDMEQRGEGGRAMAQFARAFAILVTAAIVVRGGHNDWLTKAYW</sequence>
<organism evidence="2 3">
    <name type="scientific">Mycobacterium nebraskense</name>
    <dbReference type="NCBI Taxonomy" id="244292"/>
    <lineage>
        <taxon>Bacteria</taxon>
        <taxon>Bacillati</taxon>
        <taxon>Actinomycetota</taxon>
        <taxon>Actinomycetes</taxon>
        <taxon>Mycobacteriales</taxon>
        <taxon>Mycobacteriaceae</taxon>
        <taxon>Mycobacterium</taxon>
    </lineage>
</organism>
<keyword evidence="1" id="KW-0812">Transmembrane</keyword>
<dbReference type="Proteomes" id="UP000193781">
    <property type="component" value="Unassembled WGS sequence"/>
</dbReference>
<name>A0A0F5MV10_9MYCO</name>
<proteinExistence type="predicted"/>
<dbReference type="EMBL" id="LQPH01000153">
    <property type="protein sequence ID" value="ORW17298.1"/>
    <property type="molecule type" value="Genomic_DNA"/>
</dbReference>